<feature type="region of interest" description="Disordered" evidence="1">
    <location>
        <begin position="127"/>
        <end position="160"/>
    </location>
</feature>
<feature type="compositionally biased region" description="Basic and acidic residues" evidence="1">
    <location>
        <begin position="138"/>
        <end position="159"/>
    </location>
</feature>
<evidence type="ECO:0000256" key="1">
    <source>
        <dbReference type="SAM" id="MobiDB-lite"/>
    </source>
</evidence>
<sequence length="311" mass="35093">MTTRKTRSERPAAEQDRDRAWAHLLENPGGVRRQQHSGGRRLLEIARTYDGICQRAEGYLQPDVSQTDILAALRVIRTLHDKLDDDERMLLSLARSKTITWARIATALELSGRQSAERRYLQLRKAYRRPDGTLPRTQSERVEQAREQRSRRGEREWARSHAHTIRTTAYRLAATPDLQARADHSKEARLLAAIRSSDSQASAGLDSARTEPVQMVRPSALAECLAEDERFRAAPQEADVGVRELGDEKWQLQQQEADIVHRMLGLITYAANPRNIDLADHPELAATIVQLCAQSQTQSKVRPHAGVPARG</sequence>
<name>A0AAU2UX87_9ACTN</name>
<protein>
    <submittedName>
        <fullName evidence="2">Uncharacterized protein</fullName>
    </submittedName>
</protein>
<reference evidence="2" key="1">
    <citation type="submission" date="2022-10" db="EMBL/GenBank/DDBJ databases">
        <title>The complete genomes of actinobacterial strains from the NBC collection.</title>
        <authorList>
            <person name="Joergensen T.S."/>
            <person name="Alvarez Arevalo M."/>
            <person name="Sterndorff E.B."/>
            <person name="Faurdal D."/>
            <person name="Vuksanovic O."/>
            <person name="Mourched A.-S."/>
            <person name="Charusanti P."/>
            <person name="Shaw S."/>
            <person name="Blin K."/>
            <person name="Weber T."/>
        </authorList>
    </citation>
    <scope>NUCLEOTIDE SEQUENCE</scope>
    <source>
        <strain evidence="2">NBC_00003</strain>
    </source>
</reference>
<proteinExistence type="predicted"/>
<dbReference type="EMBL" id="CP108318">
    <property type="protein sequence ID" value="WTW59237.1"/>
    <property type="molecule type" value="Genomic_DNA"/>
</dbReference>
<gene>
    <name evidence="2" type="ORF">OG549_00425</name>
</gene>
<evidence type="ECO:0000313" key="2">
    <source>
        <dbReference type="EMBL" id="WTW59237.1"/>
    </source>
</evidence>
<dbReference type="AlphaFoldDB" id="A0AAU2UX87"/>
<organism evidence="2">
    <name type="scientific">Streptomyces sp. NBC_00003</name>
    <dbReference type="NCBI Taxonomy" id="2903608"/>
    <lineage>
        <taxon>Bacteria</taxon>
        <taxon>Bacillati</taxon>
        <taxon>Actinomycetota</taxon>
        <taxon>Actinomycetes</taxon>
        <taxon>Kitasatosporales</taxon>
        <taxon>Streptomycetaceae</taxon>
        <taxon>Streptomyces</taxon>
    </lineage>
</organism>
<accession>A0AAU2UX87</accession>